<evidence type="ECO:0000313" key="3">
    <source>
        <dbReference type="EMBL" id="RCV60236.1"/>
    </source>
</evidence>
<protein>
    <submittedName>
        <fullName evidence="3">Uncharacterized protein</fullName>
    </submittedName>
</protein>
<sequence length="99" mass="10895">MDTPTAFAVAANLTSWALFASTMTAGADRDRRIARVGELLKRNSAELTEIRRSAALASDRTEDFDRVPGRHPATRLRGRAAPTLRAAHQRAGRRSARPR</sequence>
<dbReference type="EMBL" id="QEIN01000043">
    <property type="protein sequence ID" value="RCV60236.1"/>
    <property type="molecule type" value="Genomic_DNA"/>
</dbReference>
<gene>
    <name evidence="3" type="ORF">DEF24_07590</name>
</gene>
<feature type="compositionally biased region" description="Basic and acidic residues" evidence="1">
    <location>
        <begin position="59"/>
        <end position="68"/>
    </location>
</feature>
<evidence type="ECO:0000256" key="1">
    <source>
        <dbReference type="SAM" id="MobiDB-lite"/>
    </source>
</evidence>
<dbReference type="RefSeq" id="WP_114396639.1">
    <property type="nucleotide sequence ID" value="NZ_QEIM01000014.1"/>
</dbReference>
<reference evidence="3 4" key="1">
    <citation type="submission" date="2018-04" db="EMBL/GenBank/DDBJ databases">
        <title>Novel actinobacteria from marine sediment.</title>
        <authorList>
            <person name="Ng Z.Y."/>
            <person name="Tan G.Y.A."/>
        </authorList>
    </citation>
    <scope>NUCLEOTIDE SEQUENCE [LARGE SCALE GENOMIC DNA]</scope>
    <source>
        <strain evidence="3 4">TPS81</strain>
    </source>
</reference>
<accession>A0A368T831</accession>
<keyword evidence="2" id="KW-0472">Membrane</keyword>
<keyword evidence="4" id="KW-1185">Reference proteome</keyword>
<keyword evidence="2" id="KW-0812">Transmembrane</keyword>
<feature type="compositionally biased region" description="Basic residues" evidence="1">
    <location>
        <begin position="87"/>
        <end position="99"/>
    </location>
</feature>
<evidence type="ECO:0000256" key="2">
    <source>
        <dbReference type="SAM" id="Phobius"/>
    </source>
</evidence>
<evidence type="ECO:0000313" key="4">
    <source>
        <dbReference type="Proteomes" id="UP000253318"/>
    </source>
</evidence>
<organism evidence="3 4">
    <name type="scientific">Marinitenerispora sediminis</name>
    <dbReference type="NCBI Taxonomy" id="1931232"/>
    <lineage>
        <taxon>Bacteria</taxon>
        <taxon>Bacillati</taxon>
        <taxon>Actinomycetota</taxon>
        <taxon>Actinomycetes</taxon>
        <taxon>Streptosporangiales</taxon>
        <taxon>Nocardiopsidaceae</taxon>
        <taxon>Marinitenerispora</taxon>
    </lineage>
</organism>
<feature type="region of interest" description="Disordered" evidence="1">
    <location>
        <begin position="58"/>
        <end position="99"/>
    </location>
</feature>
<proteinExistence type="predicted"/>
<dbReference type="AlphaFoldDB" id="A0A368T831"/>
<comment type="caution">
    <text evidence="3">The sequence shown here is derived from an EMBL/GenBank/DDBJ whole genome shotgun (WGS) entry which is preliminary data.</text>
</comment>
<keyword evidence="2" id="KW-1133">Transmembrane helix</keyword>
<feature type="transmembrane region" description="Helical" evidence="2">
    <location>
        <begin position="6"/>
        <end position="25"/>
    </location>
</feature>
<name>A0A368T831_9ACTN</name>
<dbReference type="Proteomes" id="UP000253318">
    <property type="component" value="Unassembled WGS sequence"/>
</dbReference>